<evidence type="ECO:0000313" key="4">
    <source>
        <dbReference type="EMBL" id="GIL98905.1"/>
    </source>
</evidence>
<dbReference type="PANTHER" id="PTHR12277:SF81">
    <property type="entry name" value="PROTEIN ABHD13"/>
    <property type="match status" value="1"/>
</dbReference>
<dbReference type="EMBL" id="BNCP01000004">
    <property type="protein sequence ID" value="GIL72425.1"/>
    <property type="molecule type" value="Genomic_DNA"/>
</dbReference>
<feature type="domain" description="Peptidase S9 prolyl oligopeptidase catalytic" evidence="2">
    <location>
        <begin position="140"/>
        <end position="279"/>
    </location>
</feature>
<protein>
    <recommendedName>
        <fullName evidence="2">Peptidase S9 prolyl oligopeptidase catalytic domain-containing protein</fullName>
    </recommendedName>
</protein>
<dbReference type="InterPro" id="IPR029058">
    <property type="entry name" value="AB_hydrolase_fold"/>
</dbReference>
<dbReference type="EMBL" id="BNCQ01000006">
    <property type="protein sequence ID" value="GIL98905.1"/>
    <property type="molecule type" value="Genomic_DNA"/>
</dbReference>
<gene>
    <name evidence="3" type="ORF">Vretifemale_2788</name>
    <name evidence="4" type="ORF">Vretimale_4230</name>
</gene>
<evidence type="ECO:0000256" key="1">
    <source>
        <dbReference type="SAM" id="Phobius"/>
    </source>
</evidence>
<dbReference type="Proteomes" id="UP000722791">
    <property type="component" value="Unassembled WGS sequence"/>
</dbReference>
<evidence type="ECO:0000259" key="2">
    <source>
        <dbReference type="Pfam" id="PF00326"/>
    </source>
</evidence>
<keyword evidence="1" id="KW-0472">Membrane</keyword>
<dbReference type="AlphaFoldDB" id="A0A8J4DAB0"/>
<sequence>MNFLGRWLFRICCGAGGIAGLALALLYFFQENLLYIPRFPGVPPGFWKYPNDFKLEYEDVYLTTDDGVKLHAWLLWRSGWTKEVLKSRPVVMFFQENAGDMSYRLPFLRLLVYRLNVIVFALSYRGYGLSEGRPNQRGLQKDALAGLQYILSRNDLATDKVVLFGRSLGGAVAIHLAAEQQAQIRALIVENTFTAVQDMASRVVPPLSLLIGTGRPCNFLITNKWSNIDMIPRIKVPMLMMVSLQDEMVPSSQMFKLYAAQASPNCELVQFEEARHMDAYDTEPELYWGALARFLTTHVDTPFGAHAHEVL</sequence>
<dbReference type="GO" id="GO:0008236">
    <property type="term" value="F:serine-type peptidase activity"/>
    <property type="evidence" value="ECO:0007669"/>
    <property type="project" value="InterPro"/>
</dbReference>
<dbReference type="GO" id="GO:0016020">
    <property type="term" value="C:membrane"/>
    <property type="evidence" value="ECO:0007669"/>
    <property type="project" value="TreeGrafter"/>
</dbReference>
<organism evidence="4 5">
    <name type="scientific">Volvox reticuliferus</name>
    <dbReference type="NCBI Taxonomy" id="1737510"/>
    <lineage>
        <taxon>Eukaryota</taxon>
        <taxon>Viridiplantae</taxon>
        <taxon>Chlorophyta</taxon>
        <taxon>core chlorophytes</taxon>
        <taxon>Chlorophyceae</taxon>
        <taxon>CS clade</taxon>
        <taxon>Chlamydomonadales</taxon>
        <taxon>Volvocaceae</taxon>
        <taxon>Volvox</taxon>
    </lineage>
</organism>
<dbReference type="SUPFAM" id="SSF53474">
    <property type="entry name" value="alpha/beta-Hydrolases"/>
    <property type="match status" value="1"/>
</dbReference>
<proteinExistence type="predicted"/>
<evidence type="ECO:0000313" key="6">
    <source>
        <dbReference type="Proteomes" id="UP000747110"/>
    </source>
</evidence>
<keyword evidence="6" id="KW-1185">Reference proteome</keyword>
<evidence type="ECO:0000313" key="3">
    <source>
        <dbReference type="EMBL" id="GIL72425.1"/>
    </source>
</evidence>
<keyword evidence="1" id="KW-1133">Transmembrane helix</keyword>
<evidence type="ECO:0000313" key="5">
    <source>
        <dbReference type="Proteomes" id="UP000722791"/>
    </source>
</evidence>
<reference evidence="4" key="1">
    <citation type="journal article" date="2021" name="Proc. Natl. Acad. Sci. U.S.A.">
        <title>Three genomes in the algal genus Volvox reveal the fate of a haploid sex-determining region after a transition to homothallism.</title>
        <authorList>
            <person name="Yamamoto K."/>
            <person name="Hamaji T."/>
            <person name="Kawai-Toyooka H."/>
            <person name="Matsuzaki R."/>
            <person name="Takahashi F."/>
            <person name="Nishimura Y."/>
            <person name="Kawachi M."/>
            <person name="Noguchi H."/>
            <person name="Minakuchi Y."/>
            <person name="Umen J.G."/>
            <person name="Toyoda A."/>
            <person name="Nozaki H."/>
        </authorList>
    </citation>
    <scope>NUCLEOTIDE SEQUENCE</scope>
    <source>
        <strain evidence="4">NIES-3785</strain>
        <strain evidence="3">NIES-3786</strain>
    </source>
</reference>
<dbReference type="PANTHER" id="PTHR12277">
    <property type="entry name" value="ALPHA/BETA HYDROLASE DOMAIN-CONTAINING PROTEIN"/>
    <property type="match status" value="1"/>
</dbReference>
<dbReference type="Pfam" id="PF00326">
    <property type="entry name" value="Peptidase_S9"/>
    <property type="match status" value="1"/>
</dbReference>
<dbReference type="InterPro" id="IPR001375">
    <property type="entry name" value="Peptidase_S9_cat"/>
</dbReference>
<dbReference type="OrthoDB" id="10249433at2759"/>
<dbReference type="GO" id="GO:0006508">
    <property type="term" value="P:proteolysis"/>
    <property type="evidence" value="ECO:0007669"/>
    <property type="project" value="InterPro"/>
</dbReference>
<keyword evidence="1" id="KW-0812">Transmembrane</keyword>
<name>A0A8J4DAB0_9CHLO</name>
<dbReference type="Gene3D" id="3.40.50.1820">
    <property type="entry name" value="alpha/beta hydrolase"/>
    <property type="match status" value="1"/>
</dbReference>
<comment type="caution">
    <text evidence="4">The sequence shown here is derived from an EMBL/GenBank/DDBJ whole genome shotgun (WGS) entry which is preliminary data.</text>
</comment>
<feature type="transmembrane region" description="Helical" evidence="1">
    <location>
        <begin position="7"/>
        <end position="29"/>
    </location>
</feature>
<dbReference type="GO" id="GO:0008474">
    <property type="term" value="F:palmitoyl-(protein) hydrolase activity"/>
    <property type="evidence" value="ECO:0007669"/>
    <property type="project" value="TreeGrafter"/>
</dbReference>
<accession>A0A8J4DAB0</accession>
<dbReference type="Proteomes" id="UP000747110">
    <property type="component" value="Unassembled WGS sequence"/>
</dbReference>